<feature type="compositionally biased region" description="Polar residues" evidence="1">
    <location>
        <begin position="219"/>
        <end position="230"/>
    </location>
</feature>
<dbReference type="InterPro" id="IPR034772">
    <property type="entry name" value="CPSF6/7"/>
</dbReference>
<dbReference type="Proteomes" id="UP001138500">
    <property type="component" value="Unassembled WGS sequence"/>
</dbReference>
<evidence type="ECO:0000313" key="3">
    <source>
        <dbReference type="Proteomes" id="UP001138500"/>
    </source>
</evidence>
<dbReference type="PANTHER" id="PTHR23204">
    <property type="entry name" value="CLEAVAGE AND POLYADENYLATION SPECIFIC FACTOR"/>
    <property type="match status" value="1"/>
</dbReference>
<name>A0A9W7T009_9PEZI</name>
<dbReference type="GO" id="GO:0003676">
    <property type="term" value="F:nucleic acid binding"/>
    <property type="evidence" value="ECO:0007669"/>
    <property type="project" value="InterPro"/>
</dbReference>
<dbReference type="Gene3D" id="3.30.70.330">
    <property type="match status" value="1"/>
</dbReference>
<evidence type="ECO:0000313" key="2">
    <source>
        <dbReference type="EMBL" id="KAH9844741.1"/>
    </source>
</evidence>
<sequence length="360" mass="38645">AVLAALTGRGGGAEGLGRRWWGCGLWVVEVGVLGATLGADVTGRELVDSRSSIRPSSAETRSARVETRPIARLEPGGLPKEEGAEEERSLRKRRGEPLSLDIADCGRSEILGIPYSHCTPLYEPARSAVNPVVSSVRIIIIRCGSFEQRGRHEARGDVVVPIAETSATMSGDEDTFEIDIYGDEPQAASEPAPVREDPKENGAANGSNGDVAETAIKQEASSATPAPQQGTKRKAEDDGQNGDYHGNQQQQQQQQGYDQNYVDNRPLDPGAMPSLKLSELHWWTTEEDLRGLCAQAGAEDELHEVAFGEHKINGKSKGEAYLEFSSPQAATAVKRAVETAARGEGGDGPRKMPFTVWFTG</sequence>
<feature type="non-terminal residue" evidence="2">
    <location>
        <position position="1"/>
    </location>
</feature>
<feature type="region of interest" description="Disordered" evidence="1">
    <location>
        <begin position="48"/>
        <end position="93"/>
    </location>
</feature>
<reference evidence="2 3" key="2">
    <citation type="journal article" date="2021" name="Curr. Genet.">
        <title>Genetic response to nitrogen starvation in the aggressive Eucalyptus foliar pathogen Teratosphaeria destructans.</title>
        <authorList>
            <person name="Havenga M."/>
            <person name="Wingfield B.D."/>
            <person name="Wingfield M.J."/>
            <person name="Dreyer L.L."/>
            <person name="Roets F."/>
            <person name="Aylward J."/>
        </authorList>
    </citation>
    <scope>NUCLEOTIDE SEQUENCE [LARGE SCALE GENOMIC DNA]</scope>
    <source>
        <strain evidence="2">CMW44962</strain>
    </source>
</reference>
<accession>A0A9W7T009</accession>
<feature type="region of interest" description="Disordered" evidence="1">
    <location>
        <begin position="185"/>
        <end position="273"/>
    </location>
</feature>
<keyword evidence="3" id="KW-1185">Reference proteome</keyword>
<feature type="compositionally biased region" description="Polar residues" evidence="1">
    <location>
        <begin position="49"/>
        <end position="60"/>
    </location>
</feature>
<gene>
    <name evidence="2" type="ORF">Tdes44962_MAKER10507</name>
</gene>
<dbReference type="AlphaFoldDB" id="A0A9W7T009"/>
<dbReference type="EMBL" id="RIBY02000229">
    <property type="protein sequence ID" value="KAH9844741.1"/>
    <property type="molecule type" value="Genomic_DNA"/>
</dbReference>
<feature type="compositionally biased region" description="Basic and acidic residues" evidence="1">
    <location>
        <begin position="79"/>
        <end position="89"/>
    </location>
</feature>
<dbReference type="InterPro" id="IPR035979">
    <property type="entry name" value="RBD_domain_sf"/>
</dbReference>
<dbReference type="GO" id="GO:0005634">
    <property type="term" value="C:nucleus"/>
    <property type="evidence" value="ECO:0007669"/>
    <property type="project" value="UniProtKB-SubCell"/>
</dbReference>
<dbReference type="CDD" id="cd12372">
    <property type="entry name" value="RRM_CFIm68_CFIm59"/>
    <property type="match status" value="1"/>
</dbReference>
<reference evidence="2 3" key="1">
    <citation type="journal article" date="2018" name="IMA Fungus">
        <title>IMA Genome-F 10: Nine draft genome sequences of Claviceps purpurea s.lat., including C. arundinis, C. humidiphila, and C. cf. spartinae, pseudomolecules for the pitch canker pathogen Fusarium circinatum, draft genome of Davidsoniella eucalypti, Grosmannia galeiformis, Quambalaria eucalypti, and Teratosphaeria destructans.</title>
        <authorList>
            <person name="Wingfield B.D."/>
            <person name="Liu M."/>
            <person name="Nguyen H.D."/>
            <person name="Lane F.A."/>
            <person name="Morgan S.W."/>
            <person name="De Vos L."/>
            <person name="Wilken P.M."/>
            <person name="Duong T.A."/>
            <person name="Aylward J."/>
            <person name="Coetzee M.P."/>
            <person name="Dadej K."/>
            <person name="De Beer Z.W."/>
            <person name="Findlay W."/>
            <person name="Havenga M."/>
            <person name="Kolarik M."/>
            <person name="Menzies J.G."/>
            <person name="Naidoo K."/>
            <person name="Pochopski O."/>
            <person name="Shoukouhi P."/>
            <person name="Santana Q.C."/>
            <person name="Seifert K.A."/>
            <person name="Soal N."/>
            <person name="Steenkamp E.T."/>
            <person name="Tatham C.T."/>
            <person name="van der Nest M.A."/>
            <person name="Wingfield M.J."/>
        </authorList>
    </citation>
    <scope>NUCLEOTIDE SEQUENCE [LARGE SCALE GENOMIC DNA]</scope>
    <source>
        <strain evidence="2">CMW44962</strain>
    </source>
</reference>
<feature type="compositionally biased region" description="Low complexity" evidence="1">
    <location>
        <begin position="241"/>
        <end position="261"/>
    </location>
</feature>
<dbReference type="GO" id="GO:0006397">
    <property type="term" value="P:mRNA processing"/>
    <property type="evidence" value="ECO:0007669"/>
    <property type="project" value="UniProtKB-KW"/>
</dbReference>
<protein>
    <submittedName>
        <fullName evidence="2">RRM domain-containing protein</fullName>
    </submittedName>
</protein>
<proteinExistence type="predicted"/>
<dbReference type="InterPro" id="IPR012677">
    <property type="entry name" value="Nucleotide-bd_a/b_plait_sf"/>
</dbReference>
<organism evidence="2 3">
    <name type="scientific">Teratosphaeria destructans</name>
    <dbReference type="NCBI Taxonomy" id="418781"/>
    <lineage>
        <taxon>Eukaryota</taxon>
        <taxon>Fungi</taxon>
        <taxon>Dikarya</taxon>
        <taxon>Ascomycota</taxon>
        <taxon>Pezizomycotina</taxon>
        <taxon>Dothideomycetes</taxon>
        <taxon>Dothideomycetidae</taxon>
        <taxon>Mycosphaerellales</taxon>
        <taxon>Teratosphaeriaceae</taxon>
        <taxon>Teratosphaeria</taxon>
    </lineage>
</organism>
<evidence type="ECO:0000256" key="1">
    <source>
        <dbReference type="SAM" id="MobiDB-lite"/>
    </source>
</evidence>
<feature type="non-terminal residue" evidence="2">
    <location>
        <position position="360"/>
    </location>
</feature>
<feature type="compositionally biased region" description="Basic and acidic residues" evidence="1">
    <location>
        <begin position="61"/>
        <end position="71"/>
    </location>
</feature>
<comment type="caution">
    <text evidence="2">The sequence shown here is derived from an EMBL/GenBank/DDBJ whole genome shotgun (WGS) entry which is preliminary data.</text>
</comment>
<dbReference type="SUPFAM" id="SSF54928">
    <property type="entry name" value="RNA-binding domain, RBD"/>
    <property type="match status" value="1"/>
</dbReference>
<dbReference type="OrthoDB" id="10065185at2759"/>